<keyword evidence="1" id="KW-1133">Transmembrane helix</keyword>
<dbReference type="Gene3D" id="1.20.1250.20">
    <property type="entry name" value="MFS general substrate transporter like domains"/>
    <property type="match status" value="1"/>
</dbReference>
<protein>
    <submittedName>
        <fullName evidence="2">Uncharacterized protein</fullName>
    </submittedName>
</protein>
<reference evidence="2 3" key="1">
    <citation type="submission" date="2024-03" db="EMBL/GenBank/DDBJ databases">
        <title>Adaptation during the transition from Ophiocordyceps entomopathogen to insect associate is accompanied by gene loss and intensified selection.</title>
        <authorList>
            <person name="Ward C.M."/>
            <person name="Onetto C.A."/>
            <person name="Borneman A.R."/>
        </authorList>
    </citation>
    <scope>NUCLEOTIDE SEQUENCE [LARGE SCALE GENOMIC DNA]</scope>
    <source>
        <strain evidence="2">AWRI1</strain>
        <tissue evidence="2">Single Adult Female</tissue>
    </source>
</reference>
<dbReference type="InterPro" id="IPR036259">
    <property type="entry name" value="MFS_trans_sf"/>
</dbReference>
<keyword evidence="1" id="KW-0472">Membrane</keyword>
<keyword evidence="1" id="KW-0812">Transmembrane</keyword>
<dbReference type="EMBL" id="JBBCAQ010000037">
    <property type="protein sequence ID" value="KAK7574374.1"/>
    <property type="molecule type" value="Genomic_DNA"/>
</dbReference>
<keyword evidence="3" id="KW-1185">Reference proteome</keyword>
<dbReference type="Proteomes" id="UP001367676">
    <property type="component" value="Unassembled WGS sequence"/>
</dbReference>
<organism evidence="2 3">
    <name type="scientific">Parthenolecanium corni</name>
    <dbReference type="NCBI Taxonomy" id="536013"/>
    <lineage>
        <taxon>Eukaryota</taxon>
        <taxon>Metazoa</taxon>
        <taxon>Ecdysozoa</taxon>
        <taxon>Arthropoda</taxon>
        <taxon>Hexapoda</taxon>
        <taxon>Insecta</taxon>
        <taxon>Pterygota</taxon>
        <taxon>Neoptera</taxon>
        <taxon>Paraneoptera</taxon>
        <taxon>Hemiptera</taxon>
        <taxon>Sternorrhyncha</taxon>
        <taxon>Coccoidea</taxon>
        <taxon>Coccidae</taxon>
        <taxon>Parthenolecanium</taxon>
    </lineage>
</organism>
<dbReference type="AlphaFoldDB" id="A0AAN9T960"/>
<sequence>MGDIEDAMDEDSFTEAEGEYVYSDSKSQLKMLAISAGRQTPFWLTLKNNAEKAEETFRWIRANDPEDMSEFDQMLATAENIIEGKRIIKYLFSRTFAVGVILSSFIVICGVYPCQLMELVIHDLYVPKYYKYTDSYERDNLLRETFDVINEPRSNRFIYPTALREVGVIITAVLNRVFNYSFDHFYEPADKHFPRDWLPRTFTLICFYISLLGILFLLLFMPETMNTNIYELNKLEIISLPAEAQKEDTEVEGESSAEEL</sequence>
<comment type="caution">
    <text evidence="2">The sequence shown here is derived from an EMBL/GenBank/DDBJ whole genome shotgun (WGS) entry which is preliminary data.</text>
</comment>
<gene>
    <name evidence="2" type="ORF">V9T40_011565</name>
</gene>
<accession>A0AAN9T960</accession>
<evidence type="ECO:0000256" key="1">
    <source>
        <dbReference type="SAM" id="Phobius"/>
    </source>
</evidence>
<feature type="transmembrane region" description="Helical" evidence="1">
    <location>
        <begin position="91"/>
        <end position="113"/>
    </location>
</feature>
<name>A0AAN9T960_9HEMI</name>
<feature type="transmembrane region" description="Helical" evidence="1">
    <location>
        <begin position="201"/>
        <end position="220"/>
    </location>
</feature>
<proteinExistence type="predicted"/>
<evidence type="ECO:0000313" key="2">
    <source>
        <dbReference type="EMBL" id="KAK7574374.1"/>
    </source>
</evidence>
<evidence type="ECO:0000313" key="3">
    <source>
        <dbReference type="Proteomes" id="UP001367676"/>
    </source>
</evidence>